<organism evidence="2">
    <name type="scientific">seawater metagenome</name>
    <dbReference type="NCBI Taxonomy" id="1561972"/>
    <lineage>
        <taxon>unclassified sequences</taxon>
        <taxon>metagenomes</taxon>
        <taxon>ecological metagenomes</taxon>
    </lineage>
</organism>
<sequence>MPDKTVENSDKLSTTQTDNGTKKFTIDGTTIGSGTLTDADTFLLNDAETQQIYTVTASTLSTFIGGGTGTNALTSLDIDGAQAIGADLHKDDLIIVDDGANGTNRNATLERVKKFVAQPLNITTGSNNVSLGESAGVAITTGDSNTAIGFEALKTNIDGDYNTAIGYQALETFEANADGDGKNTAVGYNAGTAVSTGTGNTILGAEAGDALTTGLNNVLIGLGAGGASQAVDKTVVIGDGAGAANMTADADGTIAIGAGAGASITSGAQNTAIGFGSLDAQILGDNNTAVGYNALTANITGDGIGNNTAIGHTAGGAIIGGHSNTCIGASAGSSGSNDLTTGSNNTIIGYNAAASINSATNEITLGDSNIATIRCNTQVISGLSDARDKTNVVDSPYGLDFIDNIRPVQFTWQRRILQAGDENNSHNGKTRIGFLAQELQAAMPNNENDILNLVYESNPDRLEASYGNLLPIMVQAIKDLKAQNDALIARVTALENA</sequence>
<dbReference type="Gene3D" id="1.10.10.10">
    <property type="entry name" value="Winged helix-like DNA-binding domain superfamily/Winged helix DNA-binding domain"/>
    <property type="match status" value="1"/>
</dbReference>
<reference evidence="2" key="1">
    <citation type="submission" date="2019-09" db="EMBL/GenBank/DDBJ databases">
        <authorList>
            <person name="Needham M D."/>
        </authorList>
    </citation>
    <scope>NUCLEOTIDE SEQUENCE</scope>
</reference>
<dbReference type="InterPro" id="IPR030392">
    <property type="entry name" value="S74_ICA"/>
</dbReference>
<feature type="domain" description="Peptidase S74" evidence="1">
    <location>
        <begin position="384"/>
        <end position="491"/>
    </location>
</feature>
<dbReference type="Pfam" id="PF13884">
    <property type="entry name" value="Peptidase_S74"/>
    <property type="match status" value="1"/>
</dbReference>
<accession>A0A5E8CGJ3</accession>
<evidence type="ECO:0000313" key="2">
    <source>
        <dbReference type="EMBL" id="VVU94538.1"/>
    </source>
</evidence>
<name>A0A5E8CGJ3_9ZZZZ</name>
<dbReference type="EMBL" id="CABVLZ010000001">
    <property type="protein sequence ID" value="VVU94538.1"/>
    <property type="molecule type" value="Genomic_DNA"/>
</dbReference>
<protein>
    <submittedName>
        <fullName evidence="2">Chaperone of endosialidase</fullName>
    </submittedName>
</protein>
<proteinExistence type="predicted"/>
<dbReference type="PROSITE" id="PS51688">
    <property type="entry name" value="ICA"/>
    <property type="match status" value="1"/>
</dbReference>
<dbReference type="AlphaFoldDB" id="A0A5E8CGJ3"/>
<gene>
    <name evidence="2" type="ORF">CPAV1605_263</name>
</gene>
<dbReference type="InterPro" id="IPR036388">
    <property type="entry name" value="WH-like_DNA-bd_sf"/>
</dbReference>
<evidence type="ECO:0000259" key="1">
    <source>
        <dbReference type="PROSITE" id="PS51688"/>
    </source>
</evidence>